<evidence type="ECO:0000256" key="1">
    <source>
        <dbReference type="ARBA" id="ARBA00010282"/>
    </source>
</evidence>
<dbReference type="Proteomes" id="UP000218272">
    <property type="component" value="Chromosome SCLO_1"/>
</dbReference>
<dbReference type="Pfam" id="PF02657">
    <property type="entry name" value="SufE"/>
    <property type="match status" value="1"/>
</dbReference>
<keyword evidence="4" id="KW-1185">Reference proteome</keyword>
<evidence type="ECO:0000259" key="2">
    <source>
        <dbReference type="Pfam" id="PF02657"/>
    </source>
</evidence>
<dbReference type="InterPro" id="IPR003808">
    <property type="entry name" value="Fe-S_metab-assoc_dom"/>
</dbReference>
<dbReference type="PANTHER" id="PTHR43597">
    <property type="entry name" value="SULFUR ACCEPTOR PROTEIN CSDE"/>
    <property type="match status" value="1"/>
</dbReference>
<dbReference type="Gene3D" id="3.90.1010.10">
    <property type="match status" value="1"/>
</dbReference>
<sequence length="141" mass="15655">MAGMTEMRALADLYEEYDFLDADDRYRLLIDLGRELEPMPDPLKTDATLVRGCSAAVWVYPTVREDGRLHFLADSNAAITKGIIALVLLTVQDRTPQDIGATDIEGALAPFDLRNQLSSNRTQGIPNMIALIRETARRYGG</sequence>
<dbReference type="PANTHER" id="PTHR43597:SF5">
    <property type="entry name" value="SUFE-LIKE PROTEIN 2, CHLOROPLASTIC"/>
    <property type="match status" value="1"/>
</dbReference>
<evidence type="ECO:0000313" key="4">
    <source>
        <dbReference type="Proteomes" id="UP000218272"/>
    </source>
</evidence>
<reference evidence="3 4" key="1">
    <citation type="submission" date="2016-10" db="EMBL/GenBank/DDBJ databases">
        <title>Complete Genome Sequence of the Nonylphenol-Degrading Bacterium Sphingobium cloacae JCM 10874T.</title>
        <authorList>
            <person name="Ootsuka M."/>
            <person name="Nishizawa T."/>
            <person name="Ohta H."/>
        </authorList>
    </citation>
    <scope>NUCLEOTIDE SEQUENCE [LARGE SCALE GENOMIC DNA]</scope>
    <source>
        <strain evidence="3 4">JCM 10874</strain>
    </source>
</reference>
<organism evidence="3 4">
    <name type="scientific">Sphingobium cloacae</name>
    <dbReference type="NCBI Taxonomy" id="120107"/>
    <lineage>
        <taxon>Bacteria</taxon>
        <taxon>Pseudomonadati</taxon>
        <taxon>Pseudomonadota</taxon>
        <taxon>Alphaproteobacteria</taxon>
        <taxon>Sphingomonadales</taxon>
        <taxon>Sphingomonadaceae</taxon>
        <taxon>Sphingobium</taxon>
    </lineage>
</organism>
<dbReference type="EMBL" id="AP017655">
    <property type="protein sequence ID" value="BAV65020.1"/>
    <property type="molecule type" value="Genomic_DNA"/>
</dbReference>
<dbReference type="AlphaFoldDB" id="A0A1E1F3C3"/>
<comment type="similarity">
    <text evidence="1">Belongs to the SufE family.</text>
</comment>
<protein>
    <submittedName>
        <fullName evidence="3">Fe-S cluster assembly protein SufE</fullName>
    </submittedName>
</protein>
<proteinExistence type="inferred from homology"/>
<feature type="domain" description="Fe-S metabolism associated" evidence="2">
    <location>
        <begin position="20"/>
        <end position="134"/>
    </location>
</feature>
<accession>A0A1E1F3C3</accession>
<name>A0A1E1F3C3_9SPHN</name>
<gene>
    <name evidence="3" type="ORF">SCLO_1019800</name>
</gene>
<evidence type="ECO:0000313" key="3">
    <source>
        <dbReference type="EMBL" id="BAV65020.1"/>
    </source>
</evidence>
<dbReference type="SUPFAM" id="SSF82649">
    <property type="entry name" value="SufE/NifU"/>
    <property type="match status" value="1"/>
</dbReference>
<dbReference type="KEGG" id="sclo:SCLO_1019800"/>
<dbReference type="OrthoDB" id="9799320at2"/>